<protein>
    <recommendedName>
        <fullName evidence="3">Tetratricopeptide repeat protein</fullName>
    </recommendedName>
</protein>
<evidence type="ECO:0000313" key="1">
    <source>
        <dbReference type="EMBL" id="TDY31250.1"/>
    </source>
</evidence>
<dbReference type="AlphaFoldDB" id="A0A4R8KQ02"/>
<accession>A0A4R8KQ02</accession>
<dbReference type="Proteomes" id="UP000295509">
    <property type="component" value="Unassembled WGS sequence"/>
</dbReference>
<reference evidence="1 2" key="1">
    <citation type="submission" date="2019-03" db="EMBL/GenBank/DDBJ databases">
        <title>Genomic Encyclopedia of Type Strains, Phase III (KMG-III): the genomes of soil and plant-associated and newly described type strains.</title>
        <authorList>
            <person name="Whitman W."/>
        </authorList>
    </citation>
    <scope>NUCLEOTIDE SEQUENCE [LARGE SCALE GENOMIC DNA]</scope>
    <source>
        <strain evidence="1 2">LMG 29544</strain>
    </source>
</reference>
<evidence type="ECO:0008006" key="3">
    <source>
        <dbReference type="Google" id="ProtNLM"/>
    </source>
</evidence>
<dbReference type="EMBL" id="SORE01000054">
    <property type="protein sequence ID" value="TDY31250.1"/>
    <property type="molecule type" value="Genomic_DNA"/>
</dbReference>
<keyword evidence="2" id="KW-1185">Reference proteome</keyword>
<dbReference type="Gene3D" id="1.25.40.10">
    <property type="entry name" value="Tetratricopeptide repeat domain"/>
    <property type="match status" value="1"/>
</dbReference>
<organism evidence="1 2">
    <name type="scientific">Paraburkholderia rhizosphaerae</name>
    <dbReference type="NCBI Taxonomy" id="480658"/>
    <lineage>
        <taxon>Bacteria</taxon>
        <taxon>Pseudomonadati</taxon>
        <taxon>Pseudomonadota</taxon>
        <taxon>Betaproteobacteria</taxon>
        <taxon>Burkholderiales</taxon>
        <taxon>Burkholderiaceae</taxon>
        <taxon>Paraburkholderia</taxon>
    </lineage>
</organism>
<gene>
    <name evidence="1" type="ORF">BX592_1545</name>
</gene>
<dbReference type="SUPFAM" id="SSF81901">
    <property type="entry name" value="HCP-like"/>
    <property type="match status" value="1"/>
</dbReference>
<sequence>MSSPSDDAPTSTGSIYFLSKEQVDEESVRATDGDIASAVKLYKYYLLVASDQDQAIRWLKLAATAGDEISQFNLAKILYMNGDLKGALHWAEVLRANKYPGIDNLIDEINRNAK</sequence>
<comment type="caution">
    <text evidence="1">The sequence shown here is derived from an EMBL/GenBank/DDBJ whole genome shotgun (WGS) entry which is preliminary data.</text>
</comment>
<proteinExistence type="predicted"/>
<name>A0A4R8KQ02_9BURK</name>
<dbReference type="InterPro" id="IPR011990">
    <property type="entry name" value="TPR-like_helical_dom_sf"/>
</dbReference>
<evidence type="ECO:0000313" key="2">
    <source>
        <dbReference type="Proteomes" id="UP000295509"/>
    </source>
</evidence>